<evidence type="ECO:0000256" key="6">
    <source>
        <dbReference type="ARBA" id="ARBA00023136"/>
    </source>
</evidence>
<evidence type="ECO:0000313" key="14">
    <source>
        <dbReference type="EMBL" id="TNN67601.1"/>
    </source>
</evidence>
<keyword evidence="6 12" id="KW-0472">Membrane</keyword>
<dbReference type="GO" id="GO:0016020">
    <property type="term" value="C:membrane"/>
    <property type="evidence" value="ECO:0007669"/>
    <property type="project" value="UniProtKB-SubCell"/>
</dbReference>
<keyword evidence="10" id="KW-0407">Ion channel</keyword>
<keyword evidence="4 12" id="KW-1133">Transmembrane helix</keyword>
<comment type="subcellular location">
    <subcellularLocation>
        <location evidence="1">Membrane</location>
        <topology evidence="1">Multi-pass membrane protein</topology>
    </subcellularLocation>
</comment>
<feature type="transmembrane region" description="Helical" evidence="12">
    <location>
        <begin position="38"/>
        <end position="60"/>
    </location>
</feature>
<dbReference type="GO" id="GO:0015276">
    <property type="term" value="F:ligand-gated monoatomic ion channel activity"/>
    <property type="evidence" value="ECO:0007669"/>
    <property type="project" value="InterPro"/>
</dbReference>
<reference evidence="14 15" key="1">
    <citation type="submission" date="2019-03" db="EMBL/GenBank/DDBJ databases">
        <title>First draft genome of Liparis tanakae, snailfish: a comprehensive survey of snailfish specific genes.</title>
        <authorList>
            <person name="Kim W."/>
            <person name="Song I."/>
            <person name="Jeong J.-H."/>
            <person name="Kim D."/>
            <person name="Kim S."/>
            <person name="Ryu S."/>
            <person name="Song J.Y."/>
            <person name="Lee S.K."/>
        </authorList>
    </citation>
    <scope>NUCLEOTIDE SEQUENCE [LARGE SCALE GENOMIC DNA]</scope>
    <source>
        <tissue evidence="14">Muscle</tissue>
    </source>
</reference>
<dbReference type="InterPro" id="IPR015683">
    <property type="entry name" value="Ionotropic_Glu_rcpt"/>
</dbReference>
<feature type="domain" description="Ionotropic glutamate receptor C-terminal" evidence="13">
    <location>
        <begin position="25"/>
        <end position="117"/>
    </location>
</feature>
<keyword evidence="8" id="KW-0325">Glycoprotein</keyword>
<evidence type="ECO:0000256" key="11">
    <source>
        <dbReference type="SAM" id="MobiDB-lite"/>
    </source>
</evidence>
<proteinExistence type="predicted"/>
<evidence type="ECO:0000256" key="10">
    <source>
        <dbReference type="ARBA" id="ARBA00023303"/>
    </source>
</evidence>
<comment type="caution">
    <text evidence="14">The sequence shown here is derived from an EMBL/GenBank/DDBJ whole genome shotgun (WGS) entry which is preliminary data.</text>
</comment>
<dbReference type="InterPro" id="IPR001320">
    <property type="entry name" value="Iontro_rcpt_C"/>
</dbReference>
<evidence type="ECO:0000256" key="2">
    <source>
        <dbReference type="ARBA" id="ARBA00022448"/>
    </source>
</evidence>
<keyword evidence="9" id="KW-1071">Ligand-gated ion channel</keyword>
<organism evidence="14 15">
    <name type="scientific">Liparis tanakae</name>
    <name type="common">Tanaka's snailfish</name>
    <dbReference type="NCBI Taxonomy" id="230148"/>
    <lineage>
        <taxon>Eukaryota</taxon>
        <taxon>Metazoa</taxon>
        <taxon>Chordata</taxon>
        <taxon>Craniata</taxon>
        <taxon>Vertebrata</taxon>
        <taxon>Euteleostomi</taxon>
        <taxon>Actinopterygii</taxon>
        <taxon>Neopterygii</taxon>
        <taxon>Teleostei</taxon>
        <taxon>Neoteleostei</taxon>
        <taxon>Acanthomorphata</taxon>
        <taxon>Eupercaria</taxon>
        <taxon>Perciformes</taxon>
        <taxon>Cottioidei</taxon>
        <taxon>Cottales</taxon>
        <taxon>Liparidae</taxon>
        <taxon>Liparis</taxon>
    </lineage>
</organism>
<evidence type="ECO:0000256" key="8">
    <source>
        <dbReference type="ARBA" id="ARBA00023180"/>
    </source>
</evidence>
<evidence type="ECO:0000256" key="1">
    <source>
        <dbReference type="ARBA" id="ARBA00004141"/>
    </source>
</evidence>
<dbReference type="Gene3D" id="1.10.287.70">
    <property type="match status" value="1"/>
</dbReference>
<dbReference type="PANTHER" id="PTHR18966">
    <property type="entry name" value="IONOTROPIC GLUTAMATE RECEPTOR"/>
    <property type="match status" value="1"/>
</dbReference>
<evidence type="ECO:0000256" key="9">
    <source>
        <dbReference type="ARBA" id="ARBA00023286"/>
    </source>
</evidence>
<gene>
    <name evidence="14" type="primary">grid2_6</name>
    <name evidence="14" type="ORF">EYF80_022170</name>
</gene>
<dbReference type="OrthoDB" id="5984008at2759"/>
<evidence type="ECO:0000256" key="5">
    <source>
        <dbReference type="ARBA" id="ARBA00023065"/>
    </source>
</evidence>
<dbReference type="Proteomes" id="UP000314294">
    <property type="component" value="Unassembled WGS sequence"/>
</dbReference>
<evidence type="ECO:0000259" key="13">
    <source>
        <dbReference type="Pfam" id="PF00060"/>
    </source>
</evidence>
<keyword evidence="7 14" id="KW-0675">Receptor</keyword>
<evidence type="ECO:0000313" key="15">
    <source>
        <dbReference type="Proteomes" id="UP000314294"/>
    </source>
</evidence>
<dbReference type="Pfam" id="PF00060">
    <property type="entry name" value="Lig_chan"/>
    <property type="match status" value="1"/>
</dbReference>
<evidence type="ECO:0000256" key="3">
    <source>
        <dbReference type="ARBA" id="ARBA00022692"/>
    </source>
</evidence>
<dbReference type="AlphaFoldDB" id="A0A4Z2HPU8"/>
<dbReference type="EMBL" id="SRLO01000201">
    <property type="protein sequence ID" value="TNN67601.1"/>
    <property type="molecule type" value="Genomic_DNA"/>
</dbReference>
<keyword evidence="3 12" id="KW-0812">Transmembrane</keyword>
<accession>A0A4Z2HPU8</accession>
<protein>
    <submittedName>
        <fullName evidence="14">Glutamate receptor ionotropic, delta-2</fullName>
    </submittedName>
</protein>
<keyword evidence="2" id="KW-0813">Transport</keyword>
<feature type="region of interest" description="Disordered" evidence="11">
    <location>
        <begin position="118"/>
        <end position="146"/>
    </location>
</feature>
<evidence type="ECO:0000256" key="7">
    <source>
        <dbReference type="ARBA" id="ARBA00023170"/>
    </source>
</evidence>
<keyword evidence="5" id="KW-0406">Ion transport</keyword>
<keyword evidence="15" id="KW-1185">Reference proteome</keyword>
<evidence type="ECO:0000256" key="4">
    <source>
        <dbReference type="ARBA" id="ARBA00022989"/>
    </source>
</evidence>
<sequence>MHTGPGRKMGKAGSAMEKKKRCGEVPYTTLATRMMMGVWWMFALIVISSYTANLAAFLTISRIENSIQSLQDLSKQTDLPYGTVLDSAVYDQVRSKSMNPFERDPMYSQMWRMINRTGGGDTNVEESKEGIRKSQNGGINKAIHYS</sequence>
<evidence type="ECO:0000256" key="12">
    <source>
        <dbReference type="SAM" id="Phobius"/>
    </source>
</evidence>
<name>A0A4Z2HPU8_9TELE</name>